<gene>
    <name evidence="3" type="ORF">AAIA72_16570</name>
</gene>
<sequence>MADKAPKIEFPCDYQIKVIGDATDDFHERVVTVVRRHAPDLDESRIEVQDSAKGRFMSLRIWIRATGVDQLQALFGELKQDTGIHMVL</sequence>
<dbReference type="EMBL" id="CP154858">
    <property type="protein sequence ID" value="XDT72385.1"/>
    <property type="molecule type" value="Genomic_DNA"/>
</dbReference>
<dbReference type="AlphaFoldDB" id="A0AB39UW19"/>
<dbReference type="PANTHER" id="PTHR38036:SF1">
    <property type="entry name" value="UPF0250 PROTEIN YBED"/>
    <property type="match status" value="1"/>
</dbReference>
<dbReference type="PANTHER" id="PTHR38036">
    <property type="entry name" value="UPF0250 PROTEIN YBED"/>
    <property type="match status" value="1"/>
</dbReference>
<evidence type="ECO:0000313" key="3">
    <source>
        <dbReference type="EMBL" id="XDT72385.1"/>
    </source>
</evidence>
<dbReference type="GO" id="GO:0005829">
    <property type="term" value="C:cytosol"/>
    <property type="evidence" value="ECO:0007669"/>
    <property type="project" value="TreeGrafter"/>
</dbReference>
<accession>A0AB39UW19</accession>
<dbReference type="Pfam" id="PF04359">
    <property type="entry name" value="DUF493"/>
    <property type="match status" value="1"/>
</dbReference>
<evidence type="ECO:0000256" key="1">
    <source>
        <dbReference type="ARBA" id="ARBA00008460"/>
    </source>
</evidence>
<dbReference type="Gene3D" id="3.30.70.260">
    <property type="match status" value="1"/>
</dbReference>
<dbReference type="SUPFAM" id="SSF117991">
    <property type="entry name" value="YbeD/HP0495-like"/>
    <property type="match status" value="1"/>
</dbReference>
<dbReference type="HAMAP" id="MF_00659">
    <property type="entry name" value="UPF0250"/>
    <property type="match status" value="1"/>
</dbReference>
<evidence type="ECO:0000256" key="2">
    <source>
        <dbReference type="HAMAP-Rule" id="MF_00659"/>
    </source>
</evidence>
<reference evidence="3" key="1">
    <citation type="submission" date="2024-05" db="EMBL/GenBank/DDBJ databases">
        <title>Genome sequencing of novel strain.</title>
        <authorList>
            <person name="Ganbat D."/>
            <person name="Ganbat S."/>
            <person name="Lee S.-J."/>
        </authorList>
    </citation>
    <scope>NUCLEOTIDE SEQUENCE</scope>
    <source>
        <strain evidence="3">SMD15-11</strain>
    </source>
</reference>
<comment type="similarity">
    <text evidence="1 2">Belongs to the UPF0250 family.</text>
</comment>
<proteinExistence type="inferred from homology"/>
<protein>
    <recommendedName>
        <fullName evidence="2">UPF0250 protein AAIA72_16570</fullName>
    </recommendedName>
</protein>
<dbReference type="InterPro" id="IPR007454">
    <property type="entry name" value="UPF0250_YbeD-like"/>
</dbReference>
<name>A0AB39UW19_9GAMM</name>
<dbReference type="RefSeq" id="WP_369601395.1">
    <property type="nucleotide sequence ID" value="NZ_CP154858.1"/>
</dbReference>
<organism evidence="3">
    <name type="scientific">Thermohahella caldifontis</name>
    <dbReference type="NCBI Taxonomy" id="3142973"/>
    <lineage>
        <taxon>Bacteria</taxon>
        <taxon>Pseudomonadati</taxon>
        <taxon>Pseudomonadota</taxon>
        <taxon>Gammaproteobacteria</taxon>
        <taxon>Oceanospirillales</taxon>
        <taxon>Hahellaceae</taxon>
        <taxon>Thermohahella</taxon>
    </lineage>
</organism>
<dbReference type="InterPro" id="IPR027471">
    <property type="entry name" value="YbeD-like_sf"/>
</dbReference>
<dbReference type="KEGG" id="tcd:AAIA72_16570"/>